<dbReference type="InterPro" id="IPR018490">
    <property type="entry name" value="cNMP-bd_dom_sf"/>
</dbReference>
<dbReference type="AlphaFoldDB" id="A0AA37N348"/>
<dbReference type="RefSeq" id="WP_022030271.1">
    <property type="nucleotide sequence ID" value="NZ_BQNJ01000001.1"/>
</dbReference>
<dbReference type="InterPro" id="IPR014710">
    <property type="entry name" value="RmlC-like_jellyroll"/>
</dbReference>
<protein>
    <recommendedName>
        <fullName evidence="1">Cyclic nucleotide-binding domain-containing protein</fullName>
    </recommendedName>
</protein>
<feature type="domain" description="Cyclic nucleotide-binding" evidence="1">
    <location>
        <begin position="36"/>
        <end position="119"/>
    </location>
</feature>
<sequence length="197" mass="23011">MTEAEKRYTIEKVFKTSGCSPKPETIDQMVKLAREVHFPAGAAIQEIGVEQKYLYLITEGIARSYYIDSEGNDITKMFIREEEFAVGESLFLPESLEVFEALENLKSLRFEAKKMKEIIYSDKAALVSYAGMLEQTVIYKMRREYSLQNMQAMERYLQFREDYRDLLERVPQNVIASYLGIKKESLSRLRRNLRDNG</sequence>
<dbReference type="Gene3D" id="2.60.120.10">
    <property type="entry name" value="Jelly Rolls"/>
    <property type="match status" value="1"/>
</dbReference>
<accession>A0AA37N348</accession>
<name>A0AA37N348_9FIRM</name>
<organism evidence="2 3">
    <name type="scientific">Hungatella hathewayi</name>
    <dbReference type="NCBI Taxonomy" id="154046"/>
    <lineage>
        <taxon>Bacteria</taxon>
        <taxon>Bacillati</taxon>
        <taxon>Bacillota</taxon>
        <taxon>Clostridia</taxon>
        <taxon>Lachnospirales</taxon>
        <taxon>Lachnospiraceae</taxon>
        <taxon>Hungatella</taxon>
    </lineage>
</organism>
<evidence type="ECO:0000313" key="2">
    <source>
        <dbReference type="EMBL" id="GKH00190.1"/>
    </source>
</evidence>
<dbReference type="SUPFAM" id="SSF51206">
    <property type="entry name" value="cAMP-binding domain-like"/>
    <property type="match status" value="1"/>
</dbReference>
<dbReference type="Pfam" id="PF00027">
    <property type="entry name" value="cNMP_binding"/>
    <property type="match status" value="1"/>
</dbReference>
<dbReference type="InterPro" id="IPR000595">
    <property type="entry name" value="cNMP-bd_dom"/>
</dbReference>
<reference evidence="2" key="1">
    <citation type="submission" date="2022-01" db="EMBL/GenBank/DDBJ databases">
        <title>Novel bile acid biosynthetic pathways are enriched in the microbiome of centenarians.</title>
        <authorList>
            <person name="Sato Y."/>
            <person name="Atarashi K."/>
            <person name="Plichta R.D."/>
            <person name="Arai Y."/>
            <person name="Sasajima S."/>
            <person name="Kearney M.S."/>
            <person name="Suda W."/>
            <person name="Takeshita K."/>
            <person name="Sasaki T."/>
            <person name="Okamoto S."/>
            <person name="Skelly N.A."/>
            <person name="Okamura Y."/>
            <person name="Vlamakis H."/>
            <person name="Li Y."/>
            <person name="Tanoue T."/>
            <person name="Takei H."/>
            <person name="Nittono H."/>
            <person name="Narushima S."/>
            <person name="Irie J."/>
            <person name="Itoh H."/>
            <person name="Moriya K."/>
            <person name="Sugiura Y."/>
            <person name="Suematsu M."/>
            <person name="Moritoki N."/>
            <person name="Shibata S."/>
            <person name="Littman R.D."/>
            <person name="Fischbach A.M."/>
            <person name="Uwamino Y."/>
            <person name="Inoue T."/>
            <person name="Honda A."/>
            <person name="Hattori M."/>
            <person name="Murai T."/>
            <person name="Xavier J.R."/>
            <person name="Hirose N."/>
            <person name="Honda K."/>
        </authorList>
    </citation>
    <scope>NUCLEOTIDE SEQUENCE</scope>
    <source>
        <strain evidence="2">CE91-St55</strain>
    </source>
</reference>
<gene>
    <name evidence="2" type="ORF">CE91St55_21710</name>
</gene>
<dbReference type="CDD" id="cd00038">
    <property type="entry name" value="CAP_ED"/>
    <property type="match status" value="1"/>
</dbReference>
<evidence type="ECO:0000313" key="3">
    <source>
        <dbReference type="Proteomes" id="UP001055091"/>
    </source>
</evidence>
<evidence type="ECO:0000259" key="1">
    <source>
        <dbReference type="Pfam" id="PF00027"/>
    </source>
</evidence>
<dbReference type="Proteomes" id="UP001055091">
    <property type="component" value="Unassembled WGS sequence"/>
</dbReference>
<dbReference type="EMBL" id="BQNJ01000001">
    <property type="protein sequence ID" value="GKH00190.1"/>
    <property type="molecule type" value="Genomic_DNA"/>
</dbReference>
<comment type="caution">
    <text evidence="2">The sequence shown here is derived from an EMBL/GenBank/DDBJ whole genome shotgun (WGS) entry which is preliminary data.</text>
</comment>
<proteinExistence type="predicted"/>